<reference evidence="1 2" key="1">
    <citation type="journal article" date="2018" name="Sci. Rep.">
        <title>Comparative genomics provides insights into the lifestyle and reveals functional heterogeneity of dark septate endophytic fungi.</title>
        <authorList>
            <person name="Knapp D.G."/>
            <person name="Nemeth J.B."/>
            <person name="Barry K."/>
            <person name="Hainaut M."/>
            <person name="Henrissat B."/>
            <person name="Johnson J."/>
            <person name="Kuo A."/>
            <person name="Lim J.H.P."/>
            <person name="Lipzen A."/>
            <person name="Nolan M."/>
            <person name="Ohm R.A."/>
            <person name="Tamas L."/>
            <person name="Grigoriev I.V."/>
            <person name="Spatafora J.W."/>
            <person name="Nagy L.G."/>
            <person name="Kovacs G.M."/>
        </authorList>
    </citation>
    <scope>NUCLEOTIDE SEQUENCE [LARGE SCALE GENOMIC DNA]</scope>
    <source>
        <strain evidence="1 2">DSE2036</strain>
    </source>
</reference>
<evidence type="ECO:0000313" key="2">
    <source>
        <dbReference type="Proteomes" id="UP000244855"/>
    </source>
</evidence>
<protein>
    <submittedName>
        <fullName evidence="1">Uncharacterized protein</fullName>
    </submittedName>
</protein>
<name>A0A2V1D443_9PLEO</name>
<dbReference type="OrthoDB" id="3799380at2759"/>
<dbReference type="AlphaFoldDB" id="A0A2V1D443"/>
<keyword evidence="2" id="KW-1185">Reference proteome</keyword>
<sequence length="304" mass="34860">MIHNKISMANNNLLYIFRCVKPVRTVLLQLLRPFEISSLLLATGCQLSRQENVYMNYLDDVFEDTEELNSLTGLGLRVLLFGSDLCLLQERIEDPYEHLLKYGKDYEFHIFAIVFKASYLDNDETATLHKFLRPHTATKEAPEDITLNELSENLSPTMAKNVQMLSKWIFCSPYVAGTRPLLPGWIPYLNTRKNINVRAYISTDAPKSMLFHMDRLLISRVFGIHDGRQLLGEVDNLRTHCHLLGKDNGVHRELSGDLVVDFISAIINIQEDIEGGKWFAVVHNLYSSNVAIVLRLPFRFNGFD</sequence>
<gene>
    <name evidence="1" type="ORF">DM02DRAFT_635067</name>
</gene>
<proteinExistence type="predicted"/>
<evidence type="ECO:0000313" key="1">
    <source>
        <dbReference type="EMBL" id="PVH92796.1"/>
    </source>
</evidence>
<accession>A0A2V1D443</accession>
<dbReference type="EMBL" id="KZ805646">
    <property type="protein sequence ID" value="PVH92796.1"/>
    <property type="molecule type" value="Genomic_DNA"/>
</dbReference>
<dbReference type="Proteomes" id="UP000244855">
    <property type="component" value="Unassembled WGS sequence"/>
</dbReference>
<organism evidence="1 2">
    <name type="scientific">Periconia macrospinosa</name>
    <dbReference type="NCBI Taxonomy" id="97972"/>
    <lineage>
        <taxon>Eukaryota</taxon>
        <taxon>Fungi</taxon>
        <taxon>Dikarya</taxon>
        <taxon>Ascomycota</taxon>
        <taxon>Pezizomycotina</taxon>
        <taxon>Dothideomycetes</taxon>
        <taxon>Pleosporomycetidae</taxon>
        <taxon>Pleosporales</taxon>
        <taxon>Massarineae</taxon>
        <taxon>Periconiaceae</taxon>
        <taxon>Periconia</taxon>
    </lineage>
</organism>